<keyword evidence="2" id="KW-0539">Nucleus</keyword>
<feature type="region of interest" description="Disordered" evidence="4">
    <location>
        <begin position="483"/>
        <end position="532"/>
    </location>
</feature>
<evidence type="ECO:0000259" key="5">
    <source>
        <dbReference type="PROSITE" id="PS51358"/>
    </source>
</evidence>
<comment type="subcellular location">
    <subcellularLocation>
        <location evidence="1">Nucleus</location>
    </subcellularLocation>
</comment>
<comment type="caution">
    <text evidence="6">The sequence shown here is derived from an EMBL/GenBank/DDBJ whole genome shotgun (WGS) entry which is preliminary data.</text>
</comment>
<dbReference type="InterPro" id="IPR019175">
    <property type="entry name" value="Prp31_C"/>
</dbReference>
<dbReference type="Pfam" id="PF09785">
    <property type="entry name" value="Prp31_C"/>
    <property type="match status" value="1"/>
</dbReference>
<evidence type="ECO:0000256" key="4">
    <source>
        <dbReference type="SAM" id="MobiDB-lite"/>
    </source>
</evidence>
<dbReference type="GO" id="GO:0000244">
    <property type="term" value="P:spliceosomal tri-snRNP complex assembly"/>
    <property type="evidence" value="ECO:0007669"/>
    <property type="project" value="InterPro"/>
</dbReference>
<protein>
    <submittedName>
        <fullName evidence="6">Nop domain-containing protein</fullName>
    </submittedName>
</protein>
<dbReference type="EMBL" id="JAPZBQ010000005">
    <property type="protein sequence ID" value="KAJ5329365.1"/>
    <property type="molecule type" value="Genomic_DNA"/>
</dbReference>
<proteinExistence type="predicted"/>
<dbReference type="SUPFAM" id="SSF89124">
    <property type="entry name" value="Nop domain"/>
    <property type="match status" value="1"/>
</dbReference>
<evidence type="ECO:0000313" key="6">
    <source>
        <dbReference type="EMBL" id="KAJ5329365.1"/>
    </source>
</evidence>
<dbReference type="Proteomes" id="UP001147695">
    <property type="component" value="Unassembled WGS sequence"/>
</dbReference>
<feature type="region of interest" description="Disordered" evidence="4">
    <location>
        <begin position="402"/>
        <end position="424"/>
    </location>
</feature>
<feature type="compositionally biased region" description="Basic and acidic residues" evidence="4">
    <location>
        <begin position="329"/>
        <end position="347"/>
    </location>
</feature>
<dbReference type="PANTHER" id="PTHR13904:SF0">
    <property type="entry name" value="U4_U6 SMALL NUCLEAR RIBONUCLEOPROTEIN PRP31"/>
    <property type="match status" value="1"/>
</dbReference>
<feature type="region of interest" description="Disordered" evidence="4">
    <location>
        <begin position="1"/>
        <end position="70"/>
    </location>
</feature>
<evidence type="ECO:0000256" key="2">
    <source>
        <dbReference type="ARBA" id="ARBA00023242"/>
    </source>
</evidence>
<gene>
    <name evidence="6" type="ORF">N7452_009755</name>
</gene>
<feature type="compositionally biased region" description="Polar residues" evidence="4">
    <location>
        <begin position="402"/>
        <end position="422"/>
    </location>
</feature>
<accession>A0A9W9Q9G0</accession>
<dbReference type="PANTHER" id="PTHR13904">
    <property type="entry name" value="PRE-MRNA SPLICING FACTOR PRP31"/>
    <property type="match status" value="1"/>
</dbReference>
<dbReference type="InterPro" id="IPR002687">
    <property type="entry name" value="Nop_dom"/>
</dbReference>
<dbReference type="InterPro" id="IPR027105">
    <property type="entry name" value="Prp31"/>
</dbReference>
<sequence length="532" mass="56778">MAGLQAQFAGLPTGASEAHLADLRDLEEDFAGDMEDDMEGDLADDLADDIANDDSNMDEDTDENGEQTEYERTVALADKLVGLHKSLKDHYAPRFPELTGLVKDPMQYAKTVGILLGHPLHDIKSLTDSSDNMTGVTLRSVLRGADLMVVTVTGSTTHGRDLSETELNNVTRITQKILEIDAERIKITQQIKSRMFETAPNLTALVGVDTAAQLLNATGGLEELIRKPAGNLSAIGANHAGETGFATNHGVRAKGYIYDSPIFENVPEDVMKQGLRIVCAKIALSARVDFAKERPDGSFGEGLHDECTNKLQKLHQAPEKKNKKALPAPDEKPSAKRGGERARKAKEATAMTDMRKAQNRVAFNQQESEVGYGVGPGTVGLGMLGQENQGNIRTTQVNKSTAAKLSKNNKGWNATASGNRNASLDDFTPGASGIASVLQARGLRDSGFGTQPDAAGTASSVTFAPAQGLSLVDPKAQAELKRKREAEENRYFNDGVFTQAPSEGSSGAGGFKVPALPNKRANTGEGAKQPPQ</sequence>
<dbReference type="Pfam" id="PF01798">
    <property type="entry name" value="Nop"/>
    <property type="match status" value="1"/>
</dbReference>
<dbReference type="GO" id="GO:0071011">
    <property type="term" value="C:precatalytic spliceosome"/>
    <property type="evidence" value="ECO:0007669"/>
    <property type="project" value="TreeGrafter"/>
</dbReference>
<dbReference type="InterPro" id="IPR042239">
    <property type="entry name" value="Nop_C"/>
</dbReference>
<dbReference type="Gene3D" id="1.10.246.90">
    <property type="entry name" value="Nop domain"/>
    <property type="match status" value="1"/>
</dbReference>
<keyword evidence="3" id="KW-0687">Ribonucleoprotein</keyword>
<evidence type="ECO:0000256" key="3">
    <source>
        <dbReference type="ARBA" id="ARBA00023274"/>
    </source>
</evidence>
<name>A0A9W9Q9G0_PENBR</name>
<reference evidence="6" key="2">
    <citation type="journal article" date="2023" name="IMA Fungus">
        <title>Comparative genomic study of the Penicillium genus elucidates a diverse pangenome and 15 lateral gene transfer events.</title>
        <authorList>
            <person name="Petersen C."/>
            <person name="Sorensen T."/>
            <person name="Nielsen M.R."/>
            <person name="Sondergaard T.E."/>
            <person name="Sorensen J.L."/>
            <person name="Fitzpatrick D.A."/>
            <person name="Frisvad J.C."/>
            <person name="Nielsen K.L."/>
        </authorList>
    </citation>
    <scope>NUCLEOTIDE SEQUENCE</scope>
    <source>
        <strain evidence="6">IBT 35673</strain>
    </source>
</reference>
<feature type="region of interest" description="Disordered" evidence="4">
    <location>
        <begin position="314"/>
        <end position="353"/>
    </location>
</feature>
<dbReference type="GO" id="GO:0005687">
    <property type="term" value="C:U4 snRNP"/>
    <property type="evidence" value="ECO:0007669"/>
    <property type="project" value="TreeGrafter"/>
</dbReference>
<reference evidence="6" key="1">
    <citation type="submission" date="2022-12" db="EMBL/GenBank/DDBJ databases">
        <authorList>
            <person name="Petersen C."/>
        </authorList>
    </citation>
    <scope>NUCLEOTIDE SEQUENCE</scope>
    <source>
        <strain evidence="6">IBT 35673</strain>
    </source>
</reference>
<dbReference type="Gene3D" id="1.10.287.4070">
    <property type="match status" value="1"/>
</dbReference>
<feature type="domain" description="Nop" evidence="5">
    <location>
        <begin position="198"/>
        <end position="316"/>
    </location>
</feature>
<evidence type="ECO:0000256" key="1">
    <source>
        <dbReference type="ARBA" id="ARBA00004123"/>
    </source>
</evidence>
<dbReference type="PROSITE" id="PS51358">
    <property type="entry name" value="NOP"/>
    <property type="match status" value="1"/>
</dbReference>
<evidence type="ECO:0000313" key="7">
    <source>
        <dbReference type="Proteomes" id="UP001147695"/>
    </source>
</evidence>
<organism evidence="6 7">
    <name type="scientific">Penicillium brevicompactum</name>
    <dbReference type="NCBI Taxonomy" id="5074"/>
    <lineage>
        <taxon>Eukaryota</taxon>
        <taxon>Fungi</taxon>
        <taxon>Dikarya</taxon>
        <taxon>Ascomycota</taxon>
        <taxon>Pezizomycotina</taxon>
        <taxon>Eurotiomycetes</taxon>
        <taxon>Eurotiomycetidae</taxon>
        <taxon>Eurotiales</taxon>
        <taxon>Aspergillaceae</taxon>
        <taxon>Penicillium</taxon>
    </lineage>
</organism>
<dbReference type="AlphaFoldDB" id="A0A9W9Q9G0"/>
<dbReference type="GO" id="GO:0046540">
    <property type="term" value="C:U4/U6 x U5 tri-snRNP complex"/>
    <property type="evidence" value="ECO:0007669"/>
    <property type="project" value="InterPro"/>
</dbReference>
<feature type="compositionally biased region" description="Acidic residues" evidence="4">
    <location>
        <begin position="25"/>
        <end position="68"/>
    </location>
</feature>
<dbReference type="InterPro" id="IPR036070">
    <property type="entry name" value="Nop_dom_sf"/>
</dbReference>